<feature type="non-terminal residue" evidence="2">
    <location>
        <position position="1"/>
    </location>
</feature>
<accession>A0A8H5SNB1</accession>
<dbReference type="EMBL" id="JAAQPE010000696">
    <property type="protein sequence ID" value="KAF5656770.1"/>
    <property type="molecule type" value="Genomic_DNA"/>
</dbReference>
<evidence type="ECO:0000313" key="3">
    <source>
        <dbReference type="Proteomes" id="UP000572754"/>
    </source>
</evidence>
<name>A0A8H5SNB1_FUSCI</name>
<evidence type="ECO:0000313" key="2">
    <source>
        <dbReference type="EMBL" id="KAF5656770.1"/>
    </source>
</evidence>
<proteinExistence type="predicted"/>
<reference evidence="3" key="1">
    <citation type="journal article" date="2020" name="BMC Genomics">
        <title>Correction to: Identification and distribution of gene clusters required for synthesis of sphingolipid metabolism inhibitors in diverse species of the filamentous fungus Fusarium.</title>
        <authorList>
            <person name="Kim H.S."/>
            <person name="Lohmar J.M."/>
            <person name="Busman M."/>
            <person name="Brown D.W."/>
            <person name="Naumann T.A."/>
            <person name="Divon H.H."/>
            <person name="Lysoe E."/>
            <person name="Uhlig S."/>
            <person name="Proctor R.H."/>
        </authorList>
    </citation>
    <scope>NUCLEOTIDE SEQUENCE [LARGE SCALE GENOMIC DNA]</scope>
    <source>
        <strain evidence="3">NRRL 25331</strain>
    </source>
</reference>
<sequence length="130" mass="14273">TAYGHGGDAVVKDEDMEEGDSDAVVKDEDMEEDDSAVVKDECMYVWCSKRQFDKAGAVLSGVSAALQYDSPNSAILAPSTFTNTTSARNQIFLVPEAYETRFCTVGQVWATPLGHYRFFTVVRTEGTNLQ</sequence>
<feature type="region of interest" description="Disordered" evidence="1">
    <location>
        <begin position="1"/>
        <end position="31"/>
    </location>
</feature>
<dbReference type="AlphaFoldDB" id="A0A8H5SNB1"/>
<reference evidence="2 3" key="2">
    <citation type="submission" date="2020-05" db="EMBL/GenBank/DDBJ databases">
        <title>Identification and distribution of gene clusters putatively required for synthesis of sphingolipid metabolism inhibitors in phylogenetically diverse species of the filamentous fungus Fusarium.</title>
        <authorList>
            <person name="Kim H.-S."/>
            <person name="Busman M."/>
            <person name="Brown D.W."/>
            <person name="Divon H."/>
            <person name="Uhlig S."/>
            <person name="Proctor R.H."/>
        </authorList>
    </citation>
    <scope>NUCLEOTIDE SEQUENCE [LARGE SCALE GENOMIC DNA]</scope>
    <source>
        <strain evidence="2 3">NRRL 25331</strain>
    </source>
</reference>
<comment type="caution">
    <text evidence="2">The sequence shown here is derived from an EMBL/GenBank/DDBJ whole genome shotgun (WGS) entry which is preliminary data.</text>
</comment>
<evidence type="ECO:0000256" key="1">
    <source>
        <dbReference type="SAM" id="MobiDB-lite"/>
    </source>
</evidence>
<keyword evidence="3" id="KW-1185">Reference proteome</keyword>
<dbReference type="Proteomes" id="UP000572754">
    <property type="component" value="Unassembled WGS sequence"/>
</dbReference>
<protein>
    <submittedName>
        <fullName evidence="2">Uncharacterized protein</fullName>
    </submittedName>
</protein>
<organism evidence="2 3">
    <name type="scientific">Fusarium circinatum</name>
    <name type="common">Pitch canker fungus</name>
    <name type="synonym">Gibberella circinata</name>
    <dbReference type="NCBI Taxonomy" id="48490"/>
    <lineage>
        <taxon>Eukaryota</taxon>
        <taxon>Fungi</taxon>
        <taxon>Dikarya</taxon>
        <taxon>Ascomycota</taxon>
        <taxon>Pezizomycotina</taxon>
        <taxon>Sordariomycetes</taxon>
        <taxon>Hypocreomycetidae</taxon>
        <taxon>Hypocreales</taxon>
        <taxon>Nectriaceae</taxon>
        <taxon>Fusarium</taxon>
        <taxon>Fusarium fujikuroi species complex</taxon>
    </lineage>
</organism>
<gene>
    <name evidence="2" type="ORF">FCIRC_13521</name>
</gene>